<proteinExistence type="predicted"/>
<organism evidence="2 3">
    <name type="scientific">Entamoeba nuttalli</name>
    <dbReference type="NCBI Taxonomy" id="412467"/>
    <lineage>
        <taxon>Eukaryota</taxon>
        <taxon>Amoebozoa</taxon>
        <taxon>Evosea</taxon>
        <taxon>Archamoebae</taxon>
        <taxon>Mastigamoebida</taxon>
        <taxon>Entamoebidae</taxon>
        <taxon>Entamoeba</taxon>
    </lineage>
</organism>
<dbReference type="Proteomes" id="UP001628156">
    <property type="component" value="Unassembled WGS sequence"/>
</dbReference>
<feature type="coiled-coil region" evidence="1">
    <location>
        <begin position="277"/>
        <end position="332"/>
    </location>
</feature>
<gene>
    <name evidence="2" type="ORF">ENUP19_0164G0010</name>
</gene>
<keyword evidence="1" id="KW-0175">Coiled coil</keyword>
<dbReference type="EMBL" id="BAAFRS010000164">
    <property type="protein sequence ID" value="GAB1223903.1"/>
    <property type="molecule type" value="Genomic_DNA"/>
</dbReference>
<comment type="caution">
    <text evidence="2">The sequence shown here is derived from an EMBL/GenBank/DDBJ whole genome shotgun (WGS) entry which is preliminary data.</text>
</comment>
<sequence length="335" mass="38517">MELLLAKYGKEIAKETIEDVFQRCNGNIDVCEQQISEMLNNKIGERIKEQEEKKEKTVSYHTIQQSPINTQPMANLNKFSTSHYTITPQPLQTKEPIAPKTQPIPSSLLPKVSNTPTQEINPPKPIIPTSTPILQKPIIPTNTPTQEINPPKPIIPIIPTSIPILQKPIIPTNTPILLKTTTNPIYSIPIFPIYPTPTINNIKDPIKEERRYLSEQPIIIPNARTEILPEMTNEMTKKRAQPTLQTRDNKNEEIENSNNVMPVNLTETKRLLTDITSTRNEEEKDKKEKDIERLKEENKTMKTMIQEQQIEINQLKERIEQSNQLIRQILQILTK</sequence>
<evidence type="ECO:0000313" key="3">
    <source>
        <dbReference type="Proteomes" id="UP001628156"/>
    </source>
</evidence>
<evidence type="ECO:0000313" key="2">
    <source>
        <dbReference type="EMBL" id="GAB1223903.1"/>
    </source>
</evidence>
<accession>A0ABQ0DM19</accession>
<evidence type="ECO:0000256" key="1">
    <source>
        <dbReference type="SAM" id="Coils"/>
    </source>
</evidence>
<reference evidence="2 3" key="1">
    <citation type="journal article" date="2019" name="PLoS Negl. Trop. Dis.">
        <title>Whole genome sequencing of Entamoeba nuttalli reveals mammalian host-related molecular signatures and a novel octapeptide-repeat surface protein.</title>
        <authorList>
            <person name="Tanaka M."/>
            <person name="Makiuchi T."/>
            <person name="Komiyama T."/>
            <person name="Shiina T."/>
            <person name="Osaki K."/>
            <person name="Tachibana H."/>
        </authorList>
    </citation>
    <scope>NUCLEOTIDE SEQUENCE [LARGE SCALE GENOMIC DNA]</scope>
    <source>
        <strain evidence="2 3">P19-061405</strain>
    </source>
</reference>
<name>A0ABQ0DM19_9EUKA</name>
<keyword evidence="3" id="KW-1185">Reference proteome</keyword>
<protein>
    <submittedName>
        <fullName evidence="2">Uncharacterized protein</fullName>
    </submittedName>
</protein>